<evidence type="ECO:0000313" key="1">
    <source>
        <dbReference type="EMBL" id="QGZ60196.1"/>
    </source>
</evidence>
<dbReference type="KEGG" id="pacp:FAZ97_32745"/>
<keyword evidence="2" id="KW-1185">Reference proteome</keyword>
<accession>A0A7Z2GEC1</accession>
<dbReference type="OrthoDB" id="9100874at2"/>
<evidence type="ECO:0000313" key="2">
    <source>
        <dbReference type="Proteomes" id="UP000434209"/>
    </source>
</evidence>
<sequence>MNTAESYRRFQIDSSVVPLANHRAVAHVTVTTTDASRIADLGTDRFADVSRWVESASPDQLQVIVDECKVAIDHYADNVDDS</sequence>
<proteinExistence type="predicted"/>
<protein>
    <submittedName>
        <fullName evidence="1">Uncharacterized protein</fullName>
    </submittedName>
</protein>
<dbReference type="EMBL" id="CP046912">
    <property type="protein sequence ID" value="QGZ60196.1"/>
    <property type="molecule type" value="Genomic_DNA"/>
</dbReference>
<dbReference type="Proteomes" id="UP000434209">
    <property type="component" value="Chromosome 4"/>
</dbReference>
<organism evidence="1 2">
    <name type="scientific">Paraburkholderia acidiphila</name>
    <dbReference type="NCBI Taxonomy" id="2571747"/>
    <lineage>
        <taxon>Bacteria</taxon>
        <taxon>Pseudomonadati</taxon>
        <taxon>Pseudomonadota</taxon>
        <taxon>Betaproteobacteria</taxon>
        <taxon>Burkholderiales</taxon>
        <taxon>Burkholderiaceae</taxon>
        <taxon>Paraburkholderia</taxon>
    </lineage>
</organism>
<gene>
    <name evidence="1" type="ORF">FAZ97_32745</name>
</gene>
<name>A0A7Z2GEC1_9BURK</name>
<dbReference type="AlphaFoldDB" id="A0A7Z2GEC1"/>
<reference evidence="1 2" key="1">
    <citation type="submission" date="2019-12" db="EMBL/GenBank/DDBJ databases">
        <title>Paraburkholderia acidiphila 7Q-K02 sp. nov and Paraburkholderia acidisoli DHF22 sp. nov., two strains isolated from forest soil.</title>
        <authorList>
            <person name="Gao Z."/>
            <person name="Qiu L."/>
        </authorList>
    </citation>
    <scope>NUCLEOTIDE SEQUENCE [LARGE SCALE GENOMIC DNA]</scope>
    <source>
        <strain evidence="1 2">7Q-K02</strain>
    </source>
</reference>